<dbReference type="GO" id="GO:0006811">
    <property type="term" value="P:monoatomic ion transport"/>
    <property type="evidence" value="ECO:0007669"/>
    <property type="project" value="UniProtKB-KW"/>
</dbReference>
<dbReference type="InterPro" id="IPR054765">
    <property type="entry name" value="SLBB_dom"/>
</dbReference>
<dbReference type="InterPro" id="IPR003715">
    <property type="entry name" value="Poly_export_N"/>
</dbReference>
<keyword evidence="14" id="KW-0449">Lipoprotein</keyword>
<keyword evidence="3" id="KW-0813">Transport</keyword>
<evidence type="ECO:0000256" key="3">
    <source>
        <dbReference type="ARBA" id="ARBA00022448"/>
    </source>
</evidence>
<evidence type="ECO:0000256" key="1">
    <source>
        <dbReference type="ARBA" id="ARBA00004571"/>
    </source>
</evidence>
<keyword evidence="12" id="KW-0564">Palmitate</keyword>
<dbReference type="Pfam" id="PF02563">
    <property type="entry name" value="Poly_export"/>
    <property type="match status" value="1"/>
</dbReference>
<evidence type="ECO:0000256" key="6">
    <source>
        <dbReference type="ARBA" id="ARBA00022692"/>
    </source>
</evidence>
<evidence type="ECO:0000256" key="11">
    <source>
        <dbReference type="ARBA" id="ARBA00023136"/>
    </source>
</evidence>
<dbReference type="Pfam" id="PF22461">
    <property type="entry name" value="SLBB_2"/>
    <property type="match status" value="1"/>
</dbReference>
<keyword evidence="19" id="KW-1185">Reference proteome</keyword>
<proteinExistence type="inferred from homology"/>
<keyword evidence="4" id="KW-1134">Transmembrane beta strand</keyword>
<dbReference type="OrthoDB" id="1445882at2"/>
<keyword evidence="13" id="KW-0998">Cell outer membrane</keyword>
<evidence type="ECO:0000256" key="15">
    <source>
        <dbReference type="SAM" id="Phobius"/>
    </source>
</evidence>
<dbReference type="Gene3D" id="3.30.1950.10">
    <property type="entry name" value="wza like domain"/>
    <property type="match status" value="1"/>
</dbReference>
<evidence type="ECO:0000256" key="7">
    <source>
        <dbReference type="ARBA" id="ARBA00022729"/>
    </source>
</evidence>
<keyword evidence="6 15" id="KW-0812">Transmembrane</keyword>
<reference evidence="18 19" key="1">
    <citation type="submission" date="2018-06" db="EMBL/GenBank/DDBJ databases">
        <title>Flavobacterium tibetense sp. nov., isolated from a wetland YonghuCo on Tibetan Plateau.</title>
        <authorList>
            <person name="Xing P."/>
            <person name="Phurbu D."/>
            <person name="Lu H."/>
        </authorList>
    </citation>
    <scope>NUCLEOTIDE SEQUENCE [LARGE SCALE GENOMIC DNA]</scope>
    <source>
        <strain evidence="18 19">YH5</strain>
    </source>
</reference>
<sequence length="263" mass="29740">MKKITFIYILLVVVATSCVPNKELVYLQNKGENKSTIEVRQTESKPYRVQTNDILSINLKALDQKLVEMFNVSANTNQLQMTPQAMYFNGYVVDDHGNIRIPVIGEVNVLGYTIEEIRATVEKRLLDEYFKTEARIFVNVKLAGLRYTMNGEIGSPGTNVLYQDKVTIMEAIANSGDITITGNRKEVQIIRKLPHGYETHVLDLTDAKVMDSPYFYLQPNDYIYVKPLRQKSWGTGITGMQTVGTIMTAISLITTAILLSRNF</sequence>
<feature type="domain" description="SLBB" evidence="17">
    <location>
        <begin position="147"/>
        <end position="225"/>
    </location>
</feature>
<keyword evidence="11 15" id="KW-0472">Membrane</keyword>
<keyword evidence="5 18" id="KW-0762">Sugar transport</keyword>
<organism evidence="18 19">
    <name type="scientific">Flavobacterium tibetense</name>
    <dbReference type="NCBI Taxonomy" id="2233533"/>
    <lineage>
        <taxon>Bacteria</taxon>
        <taxon>Pseudomonadati</taxon>
        <taxon>Bacteroidota</taxon>
        <taxon>Flavobacteriia</taxon>
        <taxon>Flavobacteriales</taxon>
        <taxon>Flavobacteriaceae</taxon>
        <taxon>Flavobacterium</taxon>
    </lineage>
</organism>
<dbReference type="GO" id="GO:0009279">
    <property type="term" value="C:cell outer membrane"/>
    <property type="evidence" value="ECO:0007669"/>
    <property type="project" value="UniProtKB-SubCell"/>
</dbReference>
<accession>A0A365P081</accession>
<dbReference type="EMBL" id="QLST01000011">
    <property type="protein sequence ID" value="RBA27890.1"/>
    <property type="molecule type" value="Genomic_DNA"/>
</dbReference>
<evidence type="ECO:0000256" key="14">
    <source>
        <dbReference type="ARBA" id="ARBA00023288"/>
    </source>
</evidence>
<evidence type="ECO:0000256" key="8">
    <source>
        <dbReference type="ARBA" id="ARBA00023047"/>
    </source>
</evidence>
<dbReference type="PROSITE" id="PS51257">
    <property type="entry name" value="PROKAR_LIPOPROTEIN"/>
    <property type="match status" value="1"/>
</dbReference>
<keyword evidence="10" id="KW-0626">Porin</keyword>
<evidence type="ECO:0000259" key="17">
    <source>
        <dbReference type="Pfam" id="PF22461"/>
    </source>
</evidence>
<feature type="transmembrane region" description="Helical" evidence="15">
    <location>
        <begin position="239"/>
        <end position="259"/>
    </location>
</feature>
<feature type="domain" description="Polysaccharide export protein N-terminal" evidence="16">
    <location>
        <begin position="43"/>
        <end position="140"/>
    </location>
</feature>
<keyword evidence="7" id="KW-0732">Signal</keyword>
<dbReference type="Proteomes" id="UP000253319">
    <property type="component" value="Unassembled WGS sequence"/>
</dbReference>
<protein>
    <submittedName>
        <fullName evidence="18">Sugar transporter</fullName>
    </submittedName>
</protein>
<comment type="caution">
    <text evidence="18">The sequence shown here is derived from an EMBL/GenBank/DDBJ whole genome shotgun (WGS) entry which is preliminary data.</text>
</comment>
<dbReference type="AlphaFoldDB" id="A0A365P081"/>
<evidence type="ECO:0000259" key="16">
    <source>
        <dbReference type="Pfam" id="PF02563"/>
    </source>
</evidence>
<dbReference type="RefSeq" id="WP_113989396.1">
    <property type="nucleotide sequence ID" value="NZ_QLST01000011.1"/>
</dbReference>
<evidence type="ECO:0000313" key="19">
    <source>
        <dbReference type="Proteomes" id="UP000253319"/>
    </source>
</evidence>
<evidence type="ECO:0000313" key="18">
    <source>
        <dbReference type="EMBL" id="RBA27890.1"/>
    </source>
</evidence>
<evidence type="ECO:0000256" key="13">
    <source>
        <dbReference type="ARBA" id="ARBA00023237"/>
    </source>
</evidence>
<keyword evidence="8" id="KW-0625">Polysaccharide transport</keyword>
<evidence type="ECO:0000256" key="12">
    <source>
        <dbReference type="ARBA" id="ARBA00023139"/>
    </source>
</evidence>
<gene>
    <name evidence="18" type="ORF">DPN68_09360</name>
</gene>
<comment type="subcellular location">
    <subcellularLocation>
        <location evidence="1">Cell outer membrane</location>
        <topology evidence="1">Multi-pass membrane protein</topology>
    </subcellularLocation>
</comment>
<evidence type="ECO:0000256" key="10">
    <source>
        <dbReference type="ARBA" id="ARBA00023114"/>
    </source>
</evidence>
<comment type="similarity">
    <text evidence="2">Belongs to the BexD/CtrA/VexA family.</text>
</comment>
<keyword evidence="15" id="KW-1133">Transmembrane helix</keyword>
<dbReference type="InterPro" id="IPR049712">
    <property type="entry name" value="Poly_export"/>
</dbReference>
<evidence type="ECO:0000256" key="4">
    <source>
        <dbReference type="ARBA" id="ARBA00022452"/>
    </source>
</evidence>
<name>A0A365P081_9FLAO</name>
<dbReference type="GO" id="GO:0046930">
    <property type="term" value="C:pore complex"/>
    <property type="evidence" value="ECO:0007669"/>
    <property type="project" value="UniProtKB-KW"/>
</dbReference>
<dbReference type="Gene3D" id="3.10.560.10">
    <property type="entry name" value="Outer membrane lipoprotein wza domain like"/>
    <property type="match status" value="1"/>
</dbReference>
<keyword evidence="9" id="KW-0406">Ion transport</keyword>
<dbReference type="PANTHER" id="PTHR33619">
    <property type="entry name" value="POLYSACCHARIDE EXPORT PROTEIN GFCE-RELATED"/>
    <property type="match status" value="1"/>
</dbReference>
<evidence type="ECO:0000256" key="9">
    <source>
        <dbReference type="ARBA" id="ARBA00023065"/>
    </source>
</evidence>
<evidence type="ECO:0000256" key="5">
    <source>
        <dbReference type="ARBA" id="ARBA00022597"/>
    </source>
</evidence>
<evidence type="ECO:0000256" key="2">
    <source>
        <dbReference type="ARBA" id="ARBA00009450"/>
    </source>
</evidence>
<dbReference type="GO" id="GO:0015288">
    <property type="term" value="F:porin activity"/>
    <property type="evidence" value="ECO:0007669"/>
    <property type="project" value="UniProtKB-KW"/>
</dbReference>
<dbReference type="PANTHER" id="PTHR33619:SF3">
    <property type="entry name" value="POLYSACCHARIDE EXPORT PROTEIN GFCE-RELATED"/>
    <property type="match status" value="1"/>
</dbReference>
<dbReference type="GO" id="GO:0015159">
    <property type="term" value="F:polysaccharide transmembrane transporter activity"/>
    <property type="evidence" value="ECO:0007669"/>
    <property type="project" value="InterPro"/>
</dbReference>